<organism evidence="3 4">
    <name type="scientific">Gymnopilus junonius</name>
    <name type="common">Spectacular rustgill mushroom</name>
    <name type="synonym">Gymnopilus spectabilis subsp. junonius</name>
    <dbReference type="NCBI Taxonomy" id="109634"/>
    <lineage>
        <taxon>Eukaryota</taxon>
        <taxon>Fungi</taxon>
        <taxon>Dikarya</taxon>
        <taxon>Basidiomycota</taxon>
        <taxon>Agaricomycotina</taxon>
        <taxon>Agaricomycetes</taxon>
        <taxon>Agaricomycetidae</taxon>
        <taxon>Agaricales</taxon>
        <taxon>Agaricineae</taxon>
        <taxon>Hymenogastraceae</taxon>
        <taxon>Gymnopilus</taxon>
    </lineage>
</organism>
<dbReference type="CDD" id="cd00161">
    <property type="entry name" value="beta-trefoil_Ricin-like"/>
    <property type="match status" value="1"/>
</dbReference>
<name>A0A9P5NVV1_GYMJU</name>
<evidence type="ECO:0000313" key="3">
    <source>
        <dbReference type="EMBL" id="KAF8906998.1"/>
    </source>
</evidence>
<dbReference type="Proteomes" id="UP000724874">
    <property type="component" value="Unassembled WGS sequence"/>
</dbReference>
<comment type="caution">
    <text evidence="3">The sequence shown here is derived from an EMBL/GenBank/DDBJ whole genome shotgun (WGS) entry which is preliminary data.</text>
</comment>
<feature type="chain" id="PRO_5040334934" description="Ricin B lectin domain-containing protein" evidence="1">
    <location>
        <begin position="17"/>
        <end position="210"/>
    </location>
</feature>
<dbReference type="OrthoDB" id="6770063at2759"/>
<dbReference type="Pfam" id="PF00652">
    <property type="entry name" value="Ricin_B_lectin"/>
    <property type="match status" value="1"/>
</dbReference>
<evidence type="ECO:0000259" key="2">
    <source>
        <dbReference type="Pfam" id="PF00652"/>
    </source>
</evidence>
<protein>
    <recommendedName>
        <fullName evidence="2">Ricin B lectin domain-containing protein</fullName>
    </recommendedName>
</protein>
<keyword evidence="4" id="KW-1185">Reference proteome</keyword>
<dbReference type="InterPro" id="IPR035992">
    <property type="entry name" value="Ricin_B-like_lectins"/>
</dbReference>
<dbReference type="AlphaFoldDB" id="A0A9P5NVV1"/>
<reference evidence="3" key="1">
    <citation type="submission" date="2020-11" db="EMBL/GenBank/DDBJ databases">
        <authorList>
            <consortium name="DOE Joint Genome Institute"/>
            <person name="Ahrendt S."/>
            <person name="Riley R."/>
            <person name="Andreopoulos W."/>
            <person name="LaButti K."/>
            <person name="Pangilinan J."/>
            <person name="Ruiz-duenas F.J."/>
            <person name="Barrasa J.M."/>
            <person name="Sanchez-Garcia M."/>
            <person name="Camarero S."/>
            <person name="Miyauchi S."/>
            <person name="Serrano A."/>
            <person name="Linde D."/>
            <person name="Babiker R."/>
            <person name="Drula E."/>
            <person name="Ayuso-Fernandez I."/>
            <person name="Pacheco R."/>
            <person name="Padilla G."/>
            <person name="Ferreira P."/>
            <person name="Barriuso J."/>
            <person name="Kellner H."/>
            <person name="Castanera R."/>
            <person name="Alfaro M."/>
            <person name="Ramirez L."/>
            <person name="Pisabarro A.G."/>
            <person name="Kuo A."/>
            <person name="Tritt A."/>
            <person name="Lipzen A."/>
            <person name="He G."/>
            <person name="Yan M."/>
            <person name="Ng V."/>
            <person name="Cullen D."/>
            <person name="Martin F."/>
            <person name="Rosso M.-N."/>
            <person name="Henrissat B."/>
            <person name="Hibbett D."/>
            <person name="Martinez A.T."/>
            <person name="Grigoriev I.V."/>
        </authorList>
    </citation>
    <scope>NUCLEOTIDE SEQUENCE</scope>
    <source>
        <strain evidence="3">AH 44721</strain>
    </source>
</reference>
<gene>
    <name evidence="3" type="ORF">CPB84DRAFT_1878262</name>
</gene>
<dbReference type="PROSITE" id="PS50231">
    <property type="entry name" value="RICIN_B_LECTIN"/>
    <property type="match status" value="1"/>
</dbReference>
<evidence type="ECO:0000256" key="1">
    <source>
        <dbReference type="SAM" id="SignalP"/>
    </source>
</evidence>
<evidence type="ECO:0000313" key="4">
    <source>
        <dbReference type="Proteomes" id="UP000724874"/>
    </source>
</evidence>
<dbReference type="SUPFAM" id="SSF50370">
    <property type="entry name" value="Ricin B-like lectins"/>
    <property type="match status" value="1"/>
</dbReference>
<sequence>MKTSFVLLSLFAAAQAQFTIGAPKPGATLVPGSKTTVQVIVPIDTSAEAGEEEVGMVIGIYQSQGEVGTTLNTFQNVTVTVPTDIKGAASIQVQRVSLFTPPGHSLPSIVYTTQKVNVGSTGPSGSLNIHPNGDNSKCVGILGGVYADGSAVDIYDCNGSTTQKWQFNGNSLQSVNPTDGSKWCLDAGVQSTWKDGLKMKIWECFSDLPQ</sequence>
<proteinExistence type="predicted"/>
<keyword evidence="1" id="KW-0732">Signal</keyword>
<feature type="signal peptide" evidence="1">
    <location>
        <begin position="1"/>
        <end position="16"/>
    </location>
</feature>
<dbReference type="InterPro" id="IPR000772">
    <property type="entry name" value="Ricin_B_lectin"/>
</dbReference>
<dbReference type="Gene3D" id="2.80.10.50">
    <property type="match status" value="1"/>
</dbReference>
<accession>A0A9P5NVV1</accession>
<feature type="domain" description="Ricin B lectin" evidence="2">
    <location>
        <begin position="134"/>
        <end position="205"/>
    </location>
</feature>
<dbReference type="EMBL" id="JADNYJ010000016">
    <property type="protein sequence ID" value="KAF8906998.1"/>
    <property type="molecule type" value="Genomic_DNA"/>
</dbReference>